<comment type="subcellular location">
    <subcellularLocation>
        <location evidence="1">Cell membrane</location>
        <topology evidence="1">Multi-pass membrane protein</topology>
    </subcellularLocation>
</comment>
<evidence type="ECO:0000256" key="3">
    <source>
        <dbReference type="ARBA" id="ARBA00022475"/>
    </source>
</evidence>
<dbReference type="Proteomes" id="UP000886860">
    <property type="component" value="Unassembled WGS sequence"/>
</dbReference>
<dbReference type="PANTHER" id="PTHR30012:SF0">
    <property type="entry name" value="TYPE II SECRETION SYSTEM PROTEIN F-RELATED"/>
    <property type="match status" value="1"/>
</dbReference>
<feature type="transmembrane region" description="Helical" evidence="7">
    <location>
        <begin position="338"/>
        <end position="359"/>
    </location>
</feature>
<dbReference type="InterPro" id="IPR042094">
    <property type="entry name" value="T2SS_GspF_sf"/>
</dbReference>
<evidence type="ECO:0000259" key="8">
    <source>
        <dbReference type="Pfam" id="PF00482"/>
    </source>
</evidence>
<comment type="caution">
    <text evidence="9">The sequence shown here is derived from an EMBL/GenBank/DDBJ whole genome shotgun (WGS) entry which is preliminary data.</text>
</comment>
<gene>
    <name evidence="9" type="ORF">IAB60_11495</name>
</gene>
<evidence type="ECO:0000256" key="2">
    <source>
        <dbReference type="ARBA" id="ARBA00005745"/>
    </source>
</evidence>
<evidence type="ECO:0000313" key="10">
    <source>
        <dbReference type="Proteomes" id="UP000886860"/>
    </source>
</evidence>
<organism evidence="9 10">
    <name type="scientific">Candidatus Caccovicinus merdipullorum</name>
    <dbReference type="NCBI Taxonomy" id="2840724"/>
    <lineage>
        <taxon>Bacteria</taxon>
        <taxon>Bacillati</taxon>
        <taxon>Bacillota</taxon>
        <taxon>Clostridia</taxon>
        <taxon>Eubacteriales</taxon>
        <taxon>Candidatus Caccovicinus</taxon>
    </lineage>
</organism>
<evidence type="ECO:0000256" key="4">
    <source>
        <dbReference type="ARBA" id="ARBA00022692"/>
    </source>
</evidence>
<keyword evidence="5 7" id="KW-1133">Transmembrane helix</keyword>
<feature type="domain" description="Type II secretion system protein GspF" evidence="8">
    <location>
        <begin position="32"/>
        <end position="155"/>
    </location>
</feature>
<proteinExistence type="inferred from homology"/>
<name>A0A9D1GLG9_9FIRM</name>
<dbReference type="EMBL" id="DVKS01000190">
    <property type="protein sequence ID" value="HIT42697.1"/>
    <property type="molecule type" value="Genomic_DNA"/>
</dbReference>
<protein>
    <submittedName>
        <fullName evidence="9">Type II secretion system F family protein</fullName>
    </submittedName>
</protein>
<accession>A0A9D1GLG9</accession>
<evidence type="ECO:0000256" key="7">
    <source>
        <dbReference type="SAM" id="Phobius"/>
    </source>
</evidence>
<reference evidence="9" key="1">
    <citation type="submission" date="2020-10" db="EMBL/GenBank/DDBJ databases">
        <authorList>
            <person name="Gilroy R."/>
        </authorList>
    </citation>
    <scope>NUCLEOTIDE SEQUENCE</scope>
    <source>
        <strain evidence="9">CHK123-3438</strain>
    </source>
</reference>
<keyword evidence="3" id="KW-1003">Cell membrane</keyword>
<sequence length="369" mass="41289">MEKYGYIGAEGRKHRILRMGPALPEGVLSEITRELGTMLAAGVPLSKALLVFSDKEQAKPAVRKAFRKVYSLVCQGMSLWQAMEEQSPAFPPVMIQCVRAAEQSGCLGQTLLELSEDYRREHELKSQMRAALLYPKILMVLLAGMLWLMVYIILPQFAPLFSYMEELPWPTKILYGLTDGIRRCWPMLIAAVFAAVILERTAGRMGWIGLQRDRIRLKIPILGPLRKMICTARFARVLCSLYEAGIPLPEALRIAGGAAGNAWLERKAQETAYLVEQGFRLSDALEQETVFLKKLIFIVQAGEESGQLSPMLRSASQSMEYDGRQALRRLASYLEPGMILVMAVLIGFVMAAVLMPVYASYEGIGQMIY</sequence>
<feature type="transmembrane region" description="Helical" evidence="7">
    <location>
        <begin position="180"/>
        <end position="198"/>
    </location>
</feature>
<evidence type="ECO:0000256" key="6">
    <source>
        <dbReference type="ARBA" id="ARBA00023136"/>
    </source>
</evidence>
<feature type="transmembrane region" description="Helical" evidence="7">
    <location>
        <begin position="137"/>
        <end position="160"/>
    </location>
</feature>
<evidence type="ECO:0000313" key="9">
    <source>
        <dbReference type="EMBL" id="HIT42697.1"/>
    </source>
</evidence>
<comment type="similarity">
    <text evidence="2">Belongs to the GSP F family.</text>
</comment>
<evidence type="ECO:0000256" key="5">
    <source>
        <dbReference type="ARBA" id="ARBA00022989"/>
    </source>
</evidence>
<dbReference type="PRINTS" id="PR00812">
    <property type="entry name" value="BCTERIALGSPF"/>
</dbReference>
<reference evidence="9" key="2">
    <citation type="journal article" date="2021" name="PeerJ">
        <title>Extensive microbial diversity within the chicken gut microbiome revealed by metagenomics and culture.</title>
        <authorList>
            <person name="Gilroy R."/>
            <person name="Ravi A."/>
            <person name="Getino M."/>
            <person name="Pursley I."/>
            <person name="Horton D.L."/>
            <person name="Alikhan N.F."/>
            <person name="Baker D."/>
            <person name="Gharbi K."/>
            <person name="Hall N."/>
            <person name="Watson M."/>
            <person name="Adriaenssens E.M."/>
            <person name="Foster-Nyarko E."/>
            <person name="Jarju S."/>
            <person name="Secka A."/>
            <person name="Antonio M."/>
            <person name="Oren A."/>
            <person name="Chaudhuri R.R."/>
            <person name="La Ragione R."/>
            <person name="Hildebrand F."/>
            <person name="Pallen M.J."/>
        </authorList>
    </citation>
    <scope>NUCLEOTIDE SEQUENCE</scope>
    <source>
        <strain evidence="9">CHK123-3438</strain>
    </source>
</reference>
<dbReference type="InterPro" id="IPR003004">
    <property type="entry name" value="GspF/PilC"/>
</dbReference>
<dbReference type="PANTHER" id="PTHR30012">
    <property type="entry name" value="GENERAL SECRETION PATHWAY PROTEIN"/>
    <property type="match status" value="1"/>
</dbReference>
<keyword evidence="4 7" id="KW-0812">Transmembrane</keyword>
<evidence type="ECO:0000256" key="1">
    <source>
        <dbReference type="ARBA" id="ARBA00004651"/>
    </source>
</evidence>
<feature type="domain" description="Type II secretion system protein GspF" evidence="8">
    <location>
        <begin position="234"/>
        <end position="356"/>
    </location>
</feature>
<dbReference type="Gene3D" id="1.20.81.30">
    <property type="entry name" value="Type II secretion system (T2SS), domain F"/>
    <property type="match status" value="2"/>
</dbReference>
<dbReference type="Pfam" id="PF00482">
    <property type="entry name" value="T2SSF"/>
    <property type="match status" value="2"/>
</dbReference>
<dbReference type="GO" id="GO:0005886">
    <property type="term" value="C:plasma membrane"/>
    <property type="evidence" value="ECO:0007669"/>
    <property type="project" value="UniProtKB-SubCell"/>
</dbReference>
<keyword evidence="6 7" id="KW-0472">Membrane</keyword>
<dbReference type="InterPro" id="IPR018076">
    <property type="entry name" value="T2SS_GspF_dom"/>
</dbReference>
<dbReference type="AlphaFoldDB" id="A0A9D1GLG9"/>